<dbReference type="AlphaFoldDB" id="A0A0E9PA64"/>
<proteinExistence type="predicted"/>
<reference evidence="1" key="1">
    <citation type="submission" date="2014-11" db="EMBL/GenBank/DDBJ databases">
        <authorList>
            <person name="Amaro Gonzalez C."/>
        </authorList>
    </citation>
    <scope>NUCLEOTIDE SEQUENCE</scope>
</reference>
<protein>
    <submittedName>
        <fullName evidence="1">Uncharacterized protein</fullName>
    </submittedName>
</protein>
<dbReference type="EMBL" id="GBXM01107405">
    <property type="protein sequence ID" value="JAH01172.1"/>
    <property type="molecule type" value="Transcribed_RNA"/>
</dbReference>
<evidence type="ECO:0000313" key="1">
    <source>
        <dbReference type="EMBL" id="JAH01172.1"/>
    </source>
</evidence>
<sequence>MCHNCCTYFSVQKQLCNVKYMGIFWVF</sequence>
<name>A0A0E9PA64_ANGAN</name>
<organism evidence="1">
    <name type="scientific">Anguilla anguilla</name>
    <name type="common">European freshwater eel</name>
    <name type="synonym">Muraena anguilla</name>
    <dbReference type="NCBI Taxonomy" id="7936"/>
    <lineage>
        <taxon>Eukaryota</taxon>
        <taxon>Metazoa</taxon>
        <taxon>Chordata</taxon>
        <taxon>Craniata</taxon>
        <taxon>Vertebrata</taxon>
        <taxon>Euteleostomi</taxon>
        <taxon>Actinopterygii</taxon>
        <taxon>Neopterygii</taxon>
        <taxon>Teleostei</taxon>
        <taxon>Anguilliformes</taxon>
        <taxon>Anguillidae</taxon>
        <taxon>Anguilla</taxon>
    </lineage>
</organism>
<accession>A0A0E9PA64</accession>
<reference evidence="1" key="2">
    <citation type="journal article" date="2015" name="Fish Shellfish Immunol.">
        <title>Early steps in the European eel (Anguilla anguilla)-Vibrio vulnificus interaction in the gills: Role of the RtxA13 toxin.</title>
        <authorList>
            <person name="Callol A."/>
            <person name="Pajuelo D."/>
            <person name="Ebbesson L."/>
            <person name="Teles M."/>
            <person name="MacKenzie S."/>
            <person name="Amaro C."/>
        </authorList>
    </citation>
    <scope>NUCLEOTIDE SEQUENCE</scope>
</reference>